<dbReference type="KEGG" id="vtr:MYVALT_G_01170"/>
<proteinExistence type="predicted"/>
<organism evidence="2 3">
    <name type="scientific">Candidatus Vallotiella hemipterorum</name>
    <dbReference type="NCBI Taxonomy" id="1177213"/>
    <lineage>
        <taxon>Bacteria</taxon>
        <taxon>Pseudomonadati</taxon>
        <taxon>Pseudomonadota</taxon>
        <taxon>Betaproteobacteria</taxon>
        <taxon>Burkholderiales</taxon>
        <taxon>Burkholderiaceae</taxon>
        <taxon>Candidatus Vallotiella</taxon>
    </lineage>
</organism>
<dbReference type="EMBL" id="OU343031">
    <property type="protein sequence ID" value="CAG7596804.1"/>
    <property type="molecule type" value="Genomic_DNA"/>
</dbReference>
<keyword evidence="1" id="KW-0812">Transmembrane</keyword>
<dbReference type="GO" id="GO:0015221">
    <property type="term" value="F:lipopolysaccharide transmembrane transporter activity"/>
    <property type="evidence" value="ECO:0007669"/>
    <property type="project" value="InterPro"/>
</dbReference>
<dbReference type="GO" id="GO:0005886">
    <property type="term" value="C:plasma membrane"/>
    <property type="evidence" value="ECO:0007669"/>
    <property type="project" value="InterPro"/>
</dbReference>
<dbReference type="RefSeq" id="WP_246583187.1">
    <property type="nucleotide sequence ID" value="NZ_OU343031.1"/>
</dbReference>
<protein>
    <submittedName>
        <fullName evidence="2">LPS export ABC transporter periplasmic protein LptC</fullName>
    </submittedName>
</protein>
<dbReference type="Pfam" id="PF06835">
    <property type="entry name" value="LptC"/>
    <property type="match status" value="1"/>
</dbReference>
<gene>
    <name evidence="2" type="primary">lptC</name>
    <name evidence="2" type="ORF">MYVALT_G_01170</name>
</gene>
<evidence type="ECO:0000313" key="3">
    <source>
        <dbReference type="Proteomes" id="UP000693996"/>
    </source>
</evidence>
<dbReference type="AlphaFoldDB" id="A0A916NK84"/>
<evidence type="ECO:0000256" key="1">
    <source>
        <dbReference type="SAM" id="Phobius"/>
    </source>
</evidence>
<reference evidence="2" key="1">
    <citation type="submission" date="2021-06" db="EMBL/GenBank/DDBJ databases">
        <authorList>
            <person name="Szabo G."/>
        </authorList>
    </citation>
    <scope>NUCLEOTIDE SEQUENCE</scope>
    <source>
        <strain evidence="2">MYVALT</strain>
    </source>
</reference>
<evidence type="ECO:0000313" key="2">
    <source>
        <dbReference type="EMBL" id="CAG7596804.1"/>
    </source>
</evidence>
<accession>A0A916NK84</accession>
<keyword evidence="1" id="KW-0472">Membrane</keyword>
<dbReference type="InterPro" id="IPR010664">
    <property type="entry name" value="LipoPS_assembly_LptC-rel"/>
</dbReference>
<feature type="transmembrane region" description="Helical" evidence="1">
    <location>
        <begin position="6"/>
        <end position="23"/>
    </location>
</feature>
<sequence length="214" mass="24207">MRSYAWFSLMIMGLLTVGTYWLLQNTLPYPMQVISDAKLHIPDYFADHFSLSILNKSGITQYRIAAASMIHYEDDPETYALLLAIRAFTPGQPIVTATGKRARINDNGLILDLYNDARIVREASQTDPLIQADSQHFCVLIHDKIIKTEKPVKLLHGSLKMKANGMIYDNVIREIRLLAQVHGVLPTTSSPASRKPRQLMTDTFFSHDIHQPNS</sequence>
<name>A0A916NK84_9BURK</name>
<dbReference type="Gene3D" id="2.60.450.10">
    <property type="entry name" value="Lipopolysaccharide (LPS) transport protein A like domain"/>
    <property type="match status" value="1"/>
</dbReference>
<keyword evidence="1" id="KW-1133">Transmembrane helix</keyword>
<dbReference type="Proteomes" id="UP000693996">
    <property type="component" value="Chromosome"/>
</dbReference>
<dbReference type="InterPro" id="IPR026265">
    <property type="entry name" value="LptC"/>
</dbReference>
<dbReference type="NCBIfam" id="TIGR04409">
    <property type="entry name" value="LptC_YrbK"/>
    <property type="match status" value="1"/>
</dbReference>
<keyword evidence="3" id="KW-1185">Reference proteome</keyword>